<name>A0AA88H286_ARTSF</name>
<organism evidence="1 2">
    <name type="scientific">Artemia franciscana</name>
    <name type="common">Brine shrimp</name>
    <name type="synonym">Artemia sanfranciscana</name>
    <dbReference type="NCBI Taxonomy" id="6661"/>
    <lineage>
        <taxon>Eukaryota</taxon>
        <taxon>Metazoa</taxon>
        <taxon>Ecdysozoa</taxon>
        <taxon>Arthropoda</taxon>
        <taxon>Crustacea</taxon>
        <taxon>Branchiopoda</taxon>
        <taxon>Anostraca</taxon>
        <taxon>Artemiidae</taxon>
        <taxon>Artemia</taxon>
    </lineage>
</organism>
<comment type="caution">
    <text evidence="1">The sequence shown here is derived from an EMBL/GenBank/DDBJ whole genome shotgun (WGS) entry which is preliminary data.</text>
</comment>
<reference evidence="1" key="1">
    <citation type="submission" date="2023-07" db="EMBL/GenBank/DDBJ databases">
        <title>Chromosome-level genome assembly of Artemia franciscana.</title>
        <authorList>
            <person name="Jo E."/>
        </authorList>
    </citation>
    <scope>NUCLEOTIDE SEQUENCE</scope>
    <source>
        <tissue evidence="1">Whole body</tissue>
    </source>
</reference>
<dbReference type="Proteomes" id="UP001187531">
    <property type="component" value="Unassembled WGS sequence"/>
</dbReference>
<dbReference type="AlphaFoldDB" id="A0AA88H286"/>
<protein>
    <submittedName>
        <fullName evidence="1">Uncharacterized protein</fullName>
    </submittedName>
</protein>
<evidence type="ECO:0000313" key="1">
    <source>
        <dbReference type="EMBL" id="KAK2701869.1"/>
    </source>
</evidence>
<evidence type="ECO:0000313" key="2">
    <source>
        <dbReference type="Proteomes" id="UP001187531"/>
    </source>
</evidence>
<sequence>MLACQKLSYDFVKTNLESAKLNQKENYDRDAKDIRFNVRDLVLMHVPPVARHNKLDRIRWLGPYRVIRLMGNEINFEIRRVADGKTEIIHPNRLKPYVASQPWNHLTTKPEYSDSSPLTDSHALEPKQLFFPVKCTSPTAKAEVDRSPPRAFIGGQISDENYTRPAELLDSGLPHQLNFSEGNETDDSNLSLRSNVSNRTVLETPVSGPPVVDIFQGQGEGSSSSVGPQISADNVSESEPHVDLFAPIEPLVRDRGGSFPQSSQERAKKLWDRSKAICEENLQLFDEATQFRKRSATETEGELTPSRPNKVLRRPVRNTRPVTRLNYGRLGGLYVERKFFTI</sequence>
<keyword evidence="2" id="KW-1185">Reference proteome</keyword>
<accession>A0AA88H286</accession>
<dbReference type="EMBL" id="JAVRJZ010001296">
    <property type="protein sequence ID" value="KAK2701869.1"/>
    <property type="molecule type" value="Genomic_DNA"/>
</dbReference>
<gene>
    <name evidence="1" type="ORF">QYM36_019467</name>
</gene>
<proteinExistence type="predicted"/>